<dbReference type="CDD" id="cd03064">
    <property type="entry name" value="TRX_Fd_NuoE"/>
    <property type="match status" value="1"/>
</dbReference>
<keyword evidence="2" id="KW-0001">2Fe-2S</keyword>
<protein>
    <submittedName>
        <fullName evidence="7">NAD(P)H-dependent oxidoreductase subunit E</fullName>
    </submittedName>
</protein>
<dbReference type="PIRSF" id="PIRSF000216">
    <property type="entry name" value="NADH_DH_24kDa"/>
    <property type="match status" value="1"/>
</dbReference>
<dbReference type="InterPro" id="IPR028431">
    <property type="entry name" value="NADP_DH_HndA-like"/>
</dbReference>
<gene>
    <name evidence="7" type="ORF">QBE51_00980</name>
</gene>
<dbReference type="EMBL" id="CP121687">
    <property type="protein sequence ID" value="WZL70132.1"/>
    <property type="molecule type" value="Genomic_DNA"/>
</dbReference>
<dbReference type="PANTHER" id="PTHR43342">
    <property type="entry name" value="NADH-QUINONE OXIDOREDUCTASE, E SUBUNIT"/>
    <property type="match status" value="1"/>
</dbReference>
<dbReference type="PANTHER" id="PTHR43342:SF2">
    <property type="entry name" value="POTENTIAL NAD-REDUCING HYDROGENASE SUBUNIT"/>
    <property type="match status" value="1"/>
</dbReference>
<evidence type="ECO:0000313" key="8">
    <source>
        <dbReference type="Proteomes" id="UP001486565"/>
    </source>
</evidence>
<dbReference type="RefSeq" id="WP_341877095.1">
    <property type="nucleotide sequence ID" value="NZ_CP121687.1"/>
</dbReference>
<evidence type="ECO:0000256" key="6">
    <source>
        <dbReference type="ARBA" id="ARBA00034078"/>
    </source>
</evidence>
<dbReference type="InterPro" id="IPR002023">
    <property type="entry name" value="NuoE-like"/>
</dbReference>
<comment type="cofactor">
    <cofactor evidence="6">
        <name>[2Fe-2S] cluster</name>
        <dbReference type="ChEBI" id="CHEBI:190135"/>
    </cofactor>
</comment>
<keyword evidence="4" id="KW-0408">Iron</keyword>
<reference evidence="7 8" key="1">
    <citation type="submission" date="2023-03" db="EMBL/GenBank/DDBJ databases">
        <title>Novel Species.</title>
        <authorList>
            <person name="Ma S."/>
        </authorList>
    </citation>
    <scope>NUCLEOTIDE SEQUENCE [LARGE SCALE GENOMIC DNA]</scope>
    <source>
        <strain evidence="7 8">LIND6LT2</strain>
    </source>
</reference>
<keyword evidence="5" id="KW-0411">Iron-sulfur</keyword>
<dbReference type="InterPro" id="IPR041921">
    <property type="entry name" value="NuoE_N"/>
</dbReference>
<evidence type="ECO:0000256" key="3">
    <source>
        <dbReference type="ARBA" id="ARBA00022723"/>
    </source>
</evidence>
<dbReference type="Proteomes" id="UP001486565">
    <property type="component" value="Chromosome"/>
</dbReference>
<evidence type="ECO:0000313" key="7">
    <source>
        <dbReference type="EMBL" id="WZL70132.1"/>
    </source>
</evidence>
<evidence type="ECO:0000256" key="4">
    <source>
        <dbReference type="ARBA" id="ARBA00023004"/>
    </source>
</evidence>
<evidence type="ECO:0000256" key="5">
    <source>
        <dbReference type="ARBA" id="ARBA00023014"/>
    </source>
</evidence>
<keyword evidence="3" id="KW-0479">Metal-binding</keyword>
<organism evidence="7 8">
    <name type="scientific">Defluviitalea saccharophila</name>
    <dbReference type="NCBI Taxonomy" id="879970"/>
    <lineage>
        <taxon>Bacteria</taxon>
        <taxon>Bacillati</taxon>
        <taxon>Bacillota</taxon>
        <taxon>Clostridia</taxon>
        <taxon>Lachnospirales</taxon>
        <taxon>Defluviitaleaceae</taxon>
        <taxon>Defluviitalea</taxon>
    </lineage>
</organism>
<sequence>MANCANCTNELSERGFRELEQFINELSEKNGALISVLHKAQEIFGYLPKEVQQFVAKKLNIPVSKVYGVVSFYSFFTMIPKGKNPISVCMGTACYVRGAEKVLDEFKRALNIEVGETTSDGNFSLDALRCVGACGLAPVVLVGEKVYGRVTPDQVKSILKEYE</sequence>
<dbReference type="InterPro" id="IPR042128">
    <property type="entry name" value="NuoE_dom"/>
</dbReference>
<dbReference type="Gene3D" id="1.10.10.1590">
    <property type="entry name" value="NADH-quinone oxidoreductase subunit E"/>
    <property type="match status" value="1"/>
</dbReference>
<name>A0ABZ2Y466_9FIRM</name>
<dbReference type="SUPFAM" id="SSF52833">
    <property type="entry name" value="Thioredoxin-like"/>
    <property type="match status" value="1"/>
</dbReference>
<proteinExistence type="inferred from homology"/>
<dbReference type="Pfam" id="PF01257">
    <property type="entry name" value="2Fe-2S_thioredx"/>
    <property type="match status" value="1"/>
</dbReference>
<evidence type="ECO:0000256" key="1">
    <source>
        <dbReference type="ARBA" id="ARBA00010643"/>
    </source>
</evidence>
<accession>A0ABZ2Y466</accession>
<dbReference type="InterPro" id="IPR036249">
    <property type="entry name" value="Thioredoxin-like_sf"/>
</dbReference>
<comment type="similarity">
    <text evidence="1">Belongs to the complex I 24 kDa subunit family.</text>
</comment>
<evidence type="ECO:0000256" key="2">
    <source>
        <dbReference type="ARBA" id="ARBA00022714"/>
    </source>
</evidence>
<dbReference type="Gene3D" id="3.40.30.10">
    <property type="entry name" value="Glutaredoxin"/>
    <property type="match status" value="1"/>
</dbReference>
<keyword evidence="8" id="KW-1185">Reference proteome</keyword>